<name>A0A4S8NLD4_9ACTN</name>
<evidence type="ECO:0000259" key="3">
    <source>
        <dbReference type="Pfam" id="PF00534"/>
    </source>
</evidence>
<dbReference type="Pfam" id="PF00534">
    <property type="entry name" value="Glycos_transf_1"/>
    <property type="match status" value="1"/>
</dbReference>
<dbReference type="SUPFAM" id="SSF53756">
    <property type="entry name" value="UDP-Glycosyltransferase/glycogen phosphorylase"/>
    <property type="match status" value="1"/>
</dbReference>
<organism evidence="5 6">
    <name type="scientific">Nocardioides caeni</name>
    <dbReference type="NCBI Taxonomy" id="574700"/>
    <lineage>
        <taxon>Bacteria</taxon>
        <taxon>Bacillati</taxon>
        <taxon>Actinomycetota</taxon>
        <taxon>Actinomycetes</taxon>
        <taxon>Propionibacteriales</taxon>
        <taxon>Nocardioidaceae</taxon>
        <taxon>Nocardioides</taxon>
    </lineage>
</organism>
<dbReference type="RefSeq" id="WP_136561624.1">
    <property type="nucleotide sequence ID" value="NZ_BAABLS010000001.1"/>
</dbReference>
<feature type="domain" description="Glycosyl transferase family 1" evidence="3">
    <location>
        <begin position="194"/>
        <end position="342"/>
    </location>
</feature>
<dbReference type="AlphaFoldDB" id="A0A4S8NLD4"/>
<comment type="caution">
    <text evidence="5">The sequence shown here is derived from an EMBL/GenBank/DDBJ whole genome shotgun (WGS) entry which is preliminary data.</text>
</comment>
<proteinExistence type="predicted"/>
<protein>
    <submittedName>
        <fullName evidence="5">Glycosyltransferase family 1 protein</fullName>
    </submittedName>
</protein>
<evidence type="ECO:0000313" key="5">
    <source>
        <dbReference type="EMBL" id="THV17688.1"/>
    </source>
</evidence>
<dbReference type="PANTHER" id="PTHR45947">
    <property type="entry name" value="SULFOQUINOVOSYL TRANSFERASE SQD2"/>
    <property type="match status" value="1"/>
</dbReference>
<dbReference type="InterPro" id="IPR050194">
    <property type="entry name" value="Glycosyltransferase_grp1"/>
</dbReference>
<evidence type="ECO:0000256" key="2">
    <source>
        <dbReference type="ARBA" id="ARBA00022679"/>
    </source>
</evidence>
<feature type="domain" description="Glycosyltransferase subfamily 4-like N-terminal" evidence="4">
    <location>
        <begin position="19"/>
        <end position="181"/>
    </location>
</feature>
<dbReference type="EMBL" id="STGW01000002">
    <property type="protein sequence ID" value="THV17688.1"/>
    <property type="molecule type" value="Genomic_DNA"/>
</dbReference>
<evidence type="ECO:0000259" key="4">
    <source>
        <dbReference type="Pfam" id="PF13439"/>
    </source>
</evidence>
<dbReference type="OrthoDB" id="9802525at2"/>
<accession>A0A4S8NLD4</accession>
<dbReference type="CDD" id="cd03814">
    <property type="entry name" value="GT4-like"/>
    <property type="match status" value="1"/>
</dbReference>
<gene>
    <name evidence="5" type="ORF">E9934_04225</name>
</gene>
<dbReference type="Gene3D" id="3.40.50.2000">
    <property type="entry name" value="Glycogen Phosphorylase B"/>
    <property type="match status" value="2"/>
</dbReference>
<keyword evidence="2 5" id="KW-0808">Transferase</keyword>
<dbReference type="GO" id="GO:0016758">
    <property type="term" value="F:hexosyltransferase activity"/>
    <property type="evidence" value="ECO:0007669"/>
    <property type="project" value="TreeGrafter"/>
</dbReference>
<dbReference type="Pfam" id="PF13439">
    <property type="entry name" value="Glyco_transf_4"/>
    <property type="match status" value="1"/>
</dbReference>
<keyword evidence="1" id="KW-0328">Glycosyltransferase</keyword>
<evidence type="ECO:0000313" key="6">
    <source>
        <dbReference type="Proteomes" id="UP000307087"/>
    </source>
</evidence>
<dbReference type="InterPro" id="IPR028098">
    <property type="entry name" value="Glyco_trans_4-like_N"/>
</dbReference>
<dbReference type="PANTHER" id="PTHR45947:SF3">
    <property type="entry name" value="SULFOQUINOVOSYL TRANSFERASE SQD2"/>
    <property type="match status" value="1"/>
</dbReference>
<dbReference type="GO" id="GO:1901137">
    <property type="term" value="P:carbohydrate derivative biosynthetic process"/>
    <property type="evidence" value="ECO:0007669"/>
    <property type="project" value="UniProtKB-ARBA"/>
</dbReference>
<dbReference type="Proteomes" id="UP000307087">
    <property type="component" value="Unassembled WGS sequence"/>
</dbReference>
<sequence>MDQNPMRVLVVAESFLPQVNGVTNSVRRVLEHLAAEGHRAELVAPTGPDTYVGFRVRRARGANLPFYPDFRVGLETRRRLRHVMTEFGPDVVHIASPATLGYPAARAAAELGVPTVAIYQTDLVGFAERYDLPGGVRAMAGLTRRIHQLVDRTLAPSTASMDQLDALGVPNVHRWGRGVDLVAFHPRHRDDALRRELAPDGRLLVGYVGRLAAEKELELLLHIADDPRLRLVIVGGGPEEARLRGLFGDRADFLGLLHGDDLSRAYASLDLFVHTGRYETFCQSAQEALASGVPVVAPAAGGPIDVVAHGATGLLYEPGDGADLAACVDRLVGDERLRTRMGVTAVRAVQERSWSAINEQLLTHYRAVIGDLAAGVPTRRAA</sequence>
<evidence type="ECO:0000256" key="1">
    <source>
        <dbReference type="ARBA" id="ARBA00022676"/>
    </source>
</evidence>
<dbReference type="InterPro" id="IPR001296">
    <property type="entry name" value="Glyco_trans_1"/>
</dbReference>
<keyword evidence="6" id="KW-1185">Reference proteome</keyword>
<reference evidence="5 6" key="1">
    <citation type="journal article" date="2009" name="Int. J. Syst. Evol. Microbiol.">
        <title>Nocardioides caeni sp. nov., isolated from wastewater.</title>
        <authorList>
            <person name="Yoon J.H."/>
            <person name="Kang S.J."/>
            <person name="Park S."/>
            <person name="Kim W."/>
            <person name="Oh T.K."/>
        </authorList>
    </citation>
    <scope>NUCLEOTIDE SEQUENCE [LARGE SCALE GENOMIC DNA]</scope>
    <source>
        <strain evidence="5 6">DSM 23134</strain>
    </source>
</reference>